<evidence type="ECO:0000313" key="1">
    <source>
        <dbReference type="EMBL" id="STQ85467.1"/>
    </source>
</evidence>
<dbReference type="PANTHER" id="PTHR35810:SF1">
    <property type="entry name" value="CYTOPLASMIC PROTEIN"/>
    <property type="match status" value="1"/>
</dbReference>
<dbReference type="Proteomes" id="UP000255139">
    <property type="component" value="Unassembled WGS sequence"/>
</dbReference>
<dbReference type="EMBL" id="UGJE01000002">
    <property type="protein sequence ID" value="STQ85467.1"/>
    <property type="molecule type" value="Genomic_DNA"/>
</dbReference>
<evidence type="ECO:0000313" key="2">
    <source>
        <dbReference type="Proteomes" id="UP000255139"/>
    </source>
</evidence>
<protein>
    <submittedName>
        <fullName evidence="1">DNA binding protein</fullName>
    </submittedName>
</protein>
<organism evidence="1 2">
    <name type="scientific">Helicobacter muridarum</name>
    <dbReference type="NCBI Taxonomy" id="216"/>
    <lineage>
        <taxon>Bacteria</taxon>
        <taxon>Pseudomonadati</taxon>
        <taxon>Campylobacterota</taxon>
        <taxon>Epsilonproteobacteria</taxon>
        <taxon>Campylobacterales</taxon>
        <taxon>Helicobacteraceae</taxon>
        <taxon>Helicobacter</taxon>
    </lineage>
</organism>
<accession>A0A099TZL5</accession>
<dbReference type="PANTHER" id="PTHR35810">
    <property type="entry name" value="CYTOPLASMIC PROTEIN-RELATED"/>
    <property type="match status" value="1"/>
</dbReference>
<dbReference type="AlphaFoldDB" id="A0A099TZL5"/>
<dbReference type="RefSeq" id="WP_034558028.1">
    <property type="nucleotide sequence ID" value="NZ_FZML01000028.1"/>
</dbReference>
<sequence>MQNLLLYTTQDKKVKVELYELGESIFLAQDSMAKLFAFAGLHLKKLCFDTSKQNISLHIRNILQEGELQEDSVVKEYLTTANDGKTSKGA</sequence>
<name>A0A099TZL5_9HELI</name>
<reference evidence="1 2" key="1">
    <citation type="submission" date="2018-06" db="EMBL/GenBank/DDBJ databases">
        <authorList>
            <consortium name="Pathogen Informatics"/>
            <person name="Doyle S."/>
        </authorList>
    </citation>
    <scope>NUCLEOTIDE SEQUENCE [LARGE SCALE GENOMIC DNA]</scope>
    <source>
        <strain evidence="1 2">NCTC12714</strain>
    </source>
</reference>
<gene>
    <name evidence="1" type="ORF">NCTC12714_00252</name>
</gene>
<proteinExistence type="predicted"/>
<keyword evidence="2" id="KW-1185">Reference proteome</keyword>